<dbReference type="AlphaFoldDB" id="A0A8J5TNI8"/>
<dbReference type="GO" id="GO:0000470">
    <property type="term" value="P:maturation of LSU-rRNA"/>
    <property type="evidence" value="ECO:0007669"/>
    <property type="project" value="TreeGrafter"/>
</dbReference>
<feature type="compositionally biased region" description="Acidic residues" evidence="3">
    <location>
        <begin position="82"/>
        <end position="94"/>
    </location>
</feature>
<keyword evidence="5" id="KW-1185">Reference proteome</keyword>
<evidence type="ECO:0000313" key="5">
    <source>
        <dbReference type="Proteomes" id="UP000747542"/>
    </source>
</evidence>
<feature type="compositionally biased region" description="Acidic residues" evidence="3">
    <location>
        <begin position="142"/>
        <end position="154"/>
    </location>
</feature>
<comment type="caution">
    <text evidence="4">The sequence shown here is derived from an EMBL/GenBank/DDBJ whole genome shotgun (WGS) entry which is preliminary data.</text>
</comment>
<protein>
    <recommendedName>
        <fullName evidence="2">RRP15-like protein</fullName>
    </recommendedName>
</protein>
<proteinExistence type="inferred from homology"/>
<feature type="compositionally biased region" description="Acidic residues" evidence="3">
    <location>
        <begin position="114"/>
        <end position="133"/>
    </location>
</feature>
<feature type="compositionally biased region" description="Basic and acidic residues" evidence="3">
    <location>
        <begin position="40"/>
        <end position="55"/>
    </location>
</feature>
<dbReference type="EMBL" id="JAHLQT010004419">
    <property type="protein sequence ID" value="KAG7175968.1"/>
    <property type="molecule type" value="Genomic_DNA"/>
</dbReference>
<organism evidence="4 5">
    <name type="scientific">Homarus americanus</name>
    <name type="common">American lobster</name>
    <dbReference type="NCBI Taxonomy" id="6706"/>
    <lineage>
        <taxon>Eukaryota</taxon>
        <taxon>Metazoa</taxon>
        <taxon>Ecdysozoa</taxon>
        <taxon>Arthropoda</taxon>
        <taxon>Crustacea</taxon>
        <taxon>Multicrustacea</taxon>
        <taxon>Malacostraca</taxon>
        <taxon>Eumalacostraca</taxon>
        <taxon>Eucarida</taxon>
        <taxon>Decapoda</taxon>
        <taxon>Pleocyemata</taxon>
        <taxon>Astacidea</taxon>
        <taxon>Nephropoidea</taxon>
        <taxon>Nephropidae</taxon>
        <taxon>Homarus</taxon>
    </lineage>
</organism>
<dbReference type="InterPro" id="IPR012459">
    <property type="entry name" value="Rrp15"/>
</dbReference>
<reference evidence="4" key="1">
    <citation type="journal article" date="2021" name="Sci. Adv.">
        <title>The American lobster genome reveals insights on longevity, neural, and immune adaptations.</title>
        <authorList>
            <person name="Polinski J.M."/>
            <person name="Zimin A.V."/>
            <person name="Clark K.F."/>
            <person name="Kohn A.B."/>
            <person name="Sadowski N."/>
            <person name="Timp W."/>
            <person name="Ptitsyn A."/>
            <person name="Khanna P."/>
            <person name="Romanova D.Y."/>
            <person name="Williams P."/>
            <person name="Greenwood S.J."/>
            <person name="Moroz L.L."/>
            <person name="Walt D.R."/>
            <person name="Bodnar A.G."/>
        </authorList>
    </citation>
    <scope>NUCLEOTIDE SEQUENCE</scope>
    <source>
        <strain evidence="4">GMGI-L3</strain>
    </source>
</reference>
<feature type="compositionally biased region" description="Acidic residues" evidence="3">
    <location>
        <begin position="17"/>
        <end position="30"/>
    </location>
</feature>
<feature type="region of interest" description="Disordered" evidence="3">
    <location>
        <begin position="1"/>
        <end position="169"/>
    </location>
</feature>
<gene>
    <name evidence="4" type="primary">Rrp15-L2</name>
    <name evidence="4" type="ORF">Hamer_G016913</name>
</gene>
<dbReference type="PANTHER" id="PTHR13245">
    <property type="entry name" value="RRP15-LIKE PROTEIN"/>
    <property type="match status" value="1"/>
</dbReference>
<dbReference type="GO" id="GO:0000460">
    <property type="term" value="P:maturation of 5.8S rRNA"/>
    <property type="evidence" value="ECO:0007669"/>
    <property type="project" value="TreeGrafter"/>
</dbReference>
<comment type="similarity">
    <text evidence="1">Belongs to the RRP15 family.</text>
</comment>
<feature type="compositionally biased region" description="Basic and acidic residues" evidence="3">
    <location>
        <begin position="66"/>
        <end position="81"/>
    </location>
</feature>
<evidence type="ECO:0000256" key="1">
    <source>
        <dbReference type="ARBA" id="ARBA00007462"/>
    </source>
</evidence>
<evidence type="ECO:0000313" key="4">
    <source>
        <dbReference type="EMBL" id="KAG7175968.1"/>
    </source>
</evidence>
<sequence>MAISHGNLLKKPQVVEDILESEDSGSDEESGNGSDVEAEAELHSLEDIKQEEEGILKGTVEEILELDDKEHKAQDHSSCDEIKEEDVSDNEDDSVNNKSVPTEESLKTIGAVEDPSDESEMDSGDNDDNDSDASEVYKDDFGGDESESGVESDGDNNKEDGSSGLANVMTRILGTKKSDNVILSKAKKNEKITKPVDDASGDSFEVVDDSGKKKIWENRFRVKPNVKEDREKERRLRVLATQGVVQLFSAIEKHKNMIQRKLSETRSIMGREKVLETTGKEAFLEVLKQQGEKEIKEELVDLPPKKKPRWSVLAENFYKEPTLQGWDQQSDDER</sequence>
<accession>A0A8J5TNI8</accession>
<evidence type="ECO:0000256" key="2">
    <source>
        <dbReference type="ARBA" id="ARBA00017475"/>
    </source>
</evidence>
<dbReference type="Proteomes" id="UP000747542">
    <property type="component" value="Unassembled WGS sequence"/>
</dbReference>
<name>A0A8J5TNI8_HOMAM</name>
<dbReference type="GO" id="GO:0030687">
    <property type="term" value="C:preribosome, large subunit precursor"/>
    <property type="evidence" value="ECO:0007669"/>
    <property type="project" value="TreeGrafter"/>
</dbReference>
<dbReference type="Pfam" id="PF07890">
    <property type="entry name" value="Rrp15p"/>
    <property type="match status" value="1"/>
</dbReference>
<evidence type="ECO:0000256" key="3">
    <source>
        <dbReference type="SAM" id="MobiDB-lite"/>
    </source>
</evidence>
<dbReference type="PANTHER" id="PTHR13245:SF14">
    <property type="entry name" value="RRP15-LIKE PROTEIN"/>
    <property type="match status" value="1"/>
</dbReference>